<evidence type="ECO:0000256" key="1">
    <source>
        <dbReference type="ARBA" id="ARBA00022679"/>
    </source>
</evidence>
<dbReference type="CDD" id="cd04301">
    <property type="entry name" value="NAT_SF"/>
    <property type="match status" value="1"/>
</dbReference>
<protein>
    <recommendedName>
        <fullName evidence="3">N-acetyltransferase domain-containing protein</fullName>
    </recommendedName>
</protein>
<accession>A0A6G0XKA7</accession>
<comment type="caution">
    <text evidence="4">The sequence shown here is derived from an EMBL/GenBank/DDBJ whole genome shotgun (WGS) entry which is preliminary data.</text>
</comment>
<keyword evidence="1" id="KW-0808">Transferase</keyword>
<keyword evidence="2" id="KW-0012">Acyltransferase</keyword>
<keyword evidence="5" id="KW-1185">Reference proteome</keyword>
<dbReference type="AlphaFoldDB" id="A0A6G0XKA7"/>
<dbReference type="EMBL" id="VJMJ01000048">
    <property type="protein sequence ID" value="KAF0740657.1"/>
    <property type="molecule type" value="Genomic_DNA"/>
</dbReference>
<dbReference type="GO" id="GO:0016747">
    <property type="term" value="F:acyltransferase activity, transferring groups other than amino-acyl groups"/>
    <property type="evidence" value="ECO:0007669"/>
    <property type="project" value="InterPro"/>
</dbReference>
<dbReference type="InterPro" id="IPR050832">
    <property type="entry name" value="Bact_Acetyltransf"/>
</dbReference>
<feature type="domain" description="N-acetyltransferase" evidence="3">
    <location>
        <begin position="11"/>
        <end position="154"/>
    </location>
</feature>
<proteinExistence type="predicted"/>
<dbReference type="Proteomes" id="UP000481153">
    <property type="component" value="Unassembled WGS sequence"/>
</dbReference>
<evidence type="ECO:0000256" key="2">
    <source>
        <dbReference type="ARBA" id="ARBA00023315"/>
    </source>
</evidence>
<dbReference type="Gene3D" id="3.40.630.30">
    <property type="match status" value="1"/>
</dbReference>
<dbReference type="PROSITE" id="PS51186">
    <property type="entry name" value="GNAT"/>
    <property type="match status" value="1"/>
</dbReference>
<sequence>MTYQVHQASAADVDVVAPLFDAKRVFNKQPSDLSRAKRYLHDRLSSNEAIMFFATDENGVAVGFVLLYLSFSSVTTERLWILNDLYVAETARRKGFAKLLMNRARDFVQERQEKGLVLETGADNLSAQALYESLGYVKETSIHYFLSCKDQPAP</sequence>
<organism evidence="4 5">
    <name type="scientific">Aphanomyces euteiches</name>
    <dbReference type="NCBI Taxonomy" id="100861"/>
    <lineage>
        <taxon>Eukaryota</taxon>
        <taxon>Sar</taxon>
        <taxon>Stramenopiles</taxon>
        <taxon>Oomycota</taxon>
        <taxon>Saprolegniomycetes</taxon>
        <taxon>Saprolegniales</taxon>
        <taxon>Verrucalvaceae</taxon>
        <taxon>Aphanomyces</taxon>
    </lineage>
</organism>
<dbReference type="VEuPathDB" id="FungiDB:AeMF1_009231"/>
<evidence type="ECO:0000313" key="5">
    <source>
        <dbReference type="Proteomes" id="UP000481153"/>
    </source>
</evidence>
<name>A0A6G0XKA7_9STRA</name>
<dbReference type="SUPFAM" id="SSF55729">
    <property type="entry name" value="Acyl-CoA N-acyltransferases (Nat)"/>
    <property type="match status" value="1"/>
</dbReference>
<dbReference type="PANTHER" id="PTHR43877">
    <property type="entry name" value="AMINOALKYLPHOSPHONATE N-ACETYLTRANSFERASE-RELATED-RELATED"/>
    <property type="match status" value="1"/>
</dbReference>
<dbReference type="PANTHER" id="PTHR43877:SF2">
    <property type="entry name" value="AMINOALKYLPHOSPHONATE N-ACETYLTRANSFERASE-RELATED"/>
    <property type="match status" value="1"/>
</dbReference>
<dbReference type="Pfam" id="PF00583">
    <property type="entry name" value="Acetyltransf_1"/>
    <property type="match status" value="1"/>
</dbReference>
<dbReference type="InterPro" id="IPR016181">
    <property type="entry name" value="Acyl_CoA_acyltransferase"/>
</dbReference>
<gene>
    <name evidence="4" type="ORF">Ae201684_004030</name>
</gene>
<dbReference type="InterPro" id="IPR000182">
    <property type="entry name" value="GNAT_dom"/>
</dbReference>
<evidence type="ECO:0000313" key="4">
    <source>
        <dbReference type="EMBL" id="KAF0740657.1"/>
    </source>
</evidence>
<reference evidence="4 5" key="1">
    <citation type="submission" date="2019-07" db="EMBL/GenBank/DDBJ databases">
        <title>Genomics analysis of Aphanomyces spp. identifies a new class of oomycete effector associated with host adaptation.</title>
        <authorList>
            <person name="Gaulin E."/>
        </authorList>
    </citation>
    <scope>NUCLEOTIDE SEQUENCE [LARGE SCALE GENOMIC DNA]</scope>
    <source>
        <strain evidence="4 5">ATCC 201684</strain>
    </source>
</reference>
<evidence type="ECO:0000259" key="3">
    <source>
        <dbReference type="PROSITE" id="PS51186"/>
    </source>
</evidence>